<dbReference type="InterPro" id="IPR013103">
    <property type="entry name" value="RVT_2"/>
</dbReference>
<evidence type="ECO:0000256" key="1">
    <source>
        <dbReference type="SAM" id="MobiDB-lite"/>
    </source>
</evidence>
<evidence type="ECO:0000313" key="3">
    <source>
        <dbReference type="EMBL" id="KAF0922593.1"/>
    </source>
</evidence>
<dbReference type="AlphaFoldDB" id="A0A6G1EF73"/>
<feature type="non-terminal residue" evidence="3">
    <location>
        <position position="334"/>
    </location>
</feature>
<dbReference type="Pfam" id="PF07727">
    <property type="entry name" value="RVT_2"/>
    <property type="match status" value="1"/>
</dbReference>
<feature type="domain" description="Reverse transcriptase Ty1/copia-type" evidence="2">
    <location>
        <begin position="201"/>
        <end position="334"/>
    </location>
</feature>
<sequence>MVSGNLGNQPPLRSPSVSLSYHAREVSTFSPAFPSLASKAAPGGGSYLRLLSPLSQALPCPAPDLLSPGPELRAAVATGPAPELLAAAPATSPRLPSSRWRRLLAPAPKLPAVAVDTGPRRPSSRRPRLPALAPELHKAVAATGPRRPSSRQRRLPCLAPCAPGGGSGTLPGARAPSGYPPELPAVAGPRSPAPVPGLQAVAAAHKARLVAKGYVQQPGVDFDEVFAPVARIESVRLLLALTAQEGWPVHHMDVKSAFLNGELIEEVYVRQPPGFTVAGHEDKVLRLDKALYGLRQAPRAWNAKLDETLVALGFSHSASEHAVYARSKGASRLL</sequence>
<dbReference type="OrthoDB" id="1930494at2759"/>
<dbReference type="InterPro" id="IPR043502">
    <property type="entry name" value="DNA/RNA_pol_sf"/>
</dbReference>
<accession>A0A6G1EF73</accession>
<comment type="caution">
    <text evidence="3">The sequence shown here is derived from an EMBL/GenBank/DDBJ whole genome shotgun (WGS) entry which is preliminary data.</text>
</comment>
<keyword evidence="4" id="KW-1185">Reference proteome</keyword>
<organism evidence="3 4">
    <name type="scientific">Oryza meyeriana var. granulata</name>
    <dbReference type="NCBI Taxonomy" id="110450"/>
    <lineage>
        <taxon>Eukaryota</taxon>
        <taxon>Viridiplantae</taxon>
        <taxon>Streptophyta</taxon>
        <taxon>Embryophyta</taxon>
        <taxon>Tracheophyta</taxon>
        <taxon>Spermatophyta</taxon>
        <taxon>Magnoliopsida</taxon>
        <taxon>Liliopsida</taxon>
        <taxon>Poales</taxon>
        <taxon>Poaceae</taxon>
        <taxon>BOP clade</taxon>
        <taxon>Oryzoideae</taxon>
        <taxon>Oryzeae</taxon>
        <taxon>Oryzinae</taxon>
        <taxon>Oryza</taxon>
        <taxon>Oryza meyeriana</taxon>
    </lineage>
</organism>
<dbReference type="Proteomes" id="UP000479710">
    <property type="component" value="Unassembled WGS sequence"/>
</dbReference>
<protein>
    <recommendedName>
        <fullName evidence="2">Reverse transcriptase Ty1/copia-type domain-containing protein</fullName>
    </recommendedName>
</protein>
<feature type="region of interest" description="Disordered" evidence="1">
    <location>
        <begin position="113"/>
        <end position="162"/>
    </location>
</feature>
<reference evidence="3 4" key="1">
    <citation type="submission" date="2019-11" db="EMBL/GenBank/DDBJ databases">
        <title>Whole genome sequence of Oryza granulata.</title>
        <authorList>
            <person name="Li W."/>
        </authorList>
    </citation>
    <scope>NUCLEOTIDE SEQUENCE [LARGE SCALE GENOMIC DNA]</scope>
    <source>
        <strain evidence="4">cv. Menghai</strain>
        <tissue evidence="3">Leaf</tissue>
    </source>
</reference>
<dbReference type="SUPFAM" id="SSF56672">
    <property type="entry name" value="DNA/RNA polymerases"/>
    <property type="match status" value="1"/>
</dbReference>
<name>A0A6G1EF73_9ORYZ</name>
<evidence type="ECO:0000259" key="2">
    <source>
        <dbReference type="Pfam" id="PF07727"/>
    </source>
</evidence>
<dbReference type="EMBL" id="SPHZ02000004">
    <property type="protein sequence ID" value="KAF0922593.1"/>
    <property type="molecule type" value="Genomic_DNA"/>
</dbReference>
<proteinExistence type="predicted"/>
<evidence type="ECO:0000313" key="4">
    <source>
        <dbReference type="Proteomes" id="UP000479710"/>
    </source>
</evidence>
<gene>
    <name evidence="3" type="ORF">E2562_039506</name>
</gene>